<evidence type="ECO:0000313" key="2">
    <source>
        <dbReference type="Proteomes" id="UP000659767"/>
    </source>
</evidence>
<gene>
    <name evidence="1" type="ORF">GCM10010253_43070</name>
</gene>
<accession>A0ABQ2TDS1</accession>
<reference evidence="2" key="1">
    <citation type="journal article" date="2019" name="Int. J. Syst. Evol. Microbiol.">
        <title>The Global Catalogue of Microorganisms (GCM) 10K type strain sequencing project: providing services to taxonomists for standard genome sequencing and annotation.</title>
        <authorList>
            <consortium name="The Broad Institute Genomics Platform"/>
            <consortium name="The Broad Institute Genome Sequencing Center for Infectious Disease"/>
            <person name="Wu L."/>
            <person name="Ma J."/>
        </authorList>
    </citation>
    <scope>NUCLEOTIDE SEQUENCE [LARGE SCALE GENOMIC DNA]</scope>
    <source>
        <strain evidence="2">JCM 4350</strain>
    </source>
</reference>
<dbReference type="EMBL" id="BMSZ01000012">
    <property type="protein sequence ID" value="GGS63543.1"/>
    <property type="molecule type" value="Genomic_DNA"/>
</dbReference>
<keyword evidence="2" id="KW-1185">Reference proteome</keyword>
<dbReference type="RefSeq" id="WP_199888853.1">
    <property type="nucleotide sequence ID" value="NZ_BMSZ01000012.1"/>
</dbReference>
<sequence length="66" mass="7011">MVIVLAPAFAVDEQNRAEGLAARAEEIITTPGHPSAGSLHLYQESARAAFEAAAAHTVQPDEGWRL</sequence>
<protein>
    <submittedName>
        <fullName evidence="1">Uncharacterized protein</fullName>
    </submittedName>
</protein>
<name>A0ABQ2TDS1_STRBA</name>
<dbReference type="Proteomes" id="UP000659767">
    <property type="component" value="Unassembled WGS sequence"/>
</dbReference>
<organism evidence="1 2">
    <name type="scientific">Streptomyces badius</name>
    <dbReference type="NCBI Taxonomy" id="1941"/>
    <lineage>
        <taxon>Bacteria</taxon>
        <taxon>Bacillati</taxon>
        <taxon>Actinomycetota</taxon>
        <taxon>Actinomycetes</taxon>
        <taxon>Kitasatosporales</taxon>
        <taxon>Streptomycetaceae</taxon>
        <taxon>Streptomyces</taxon>
    </lineage>
</organism>
<proteinExistence type="predicted"/>
<comment type="caution">
    <text evidence="1">The sequence shown here is derived from an EMBL/GenBank/DDBJ whole genome shotgun (WGS) entry which is preliminary data.</text>
</comment>
<evidence type="ECO:0000313" key="1">
    <source>
        <dbReference type="EMBL" id="GGS63543.1"/>
    </source>
</evidence>